<dbReference type="InterPro" id="IPR000266">
    <property type="entry name" value="Ribosomal_uS17"/>
</dbReference>
<accession>A0A0H4SZQ7</accession>
<dbReference type="PANTHER" id="PTHR10744">
    <property type="entry name" value="40S RIBOSOMAL PROTEIN S11 FAMILY MEMBER"/>
    <property type="match status" value="1"/>
</dbReference>
<dbReference type="NCBIfam" id="NF004123">
    <property type="entry name" value="PRK05610.1"/>
    <property type="match status" value="1"/>
</dbReference>
<gene>
    <name evidence="6" type="primary">rpsQ</name>
</gene>
<dbReference type="PRINTS" id="PR00973">
    <property type="entry name" value="RIBOSOMALS17"/>
</dbReference>
<dbReference type="InterPro" id="IPR019984">
    <property type="entry name" value="Ribosomal_uS17_bact/chlr"/>
</dbReference>
<comment type="function">
    <text evidence="6">One of the primary rRNA binding proteins, it binds specifically to the 5'-end of 16S ribosomal RNA.</text>
</comment>
<evidence type="ECO:0000256" key="1">
    <source>
        <dbReference type="ARBA" id="ARBA00010254"/>
    </source>
</evidence>
<comment type="subunit">
    <text evidence="6">Part of the 30S ribosomal subunit.</text>
</comment>
<proteinExistence type="inferred from homology"/>
<dbReference type="SUPFAM" id="SSF50249">
    <property type="entry name" value="Nucleic acid-binding proteins"/>
    <property type="match status" value="1"/>
</dbReference>
<dbReference type="EMBL" id="KT006937">
    <property type="protein sequence ID" value="AKQ00766.1"/>
    <property type="molecule type" value="Genomic_DNA"/>
</dbReference>
<evidence type="ECO:0000256" key="6">
    <source>
        <dbReference type="HAMAP-Rule" id="MF_01345"/>
    </source>
</evidence>
<dbReference type="HAMAP" id="MF_01345_B">
    <property type="entry name" value="Ribosomal_uS17_B"/>
    <property type="match status" value="1"/>
</dbReference>
<keyword evidence="4 6" id="KW-0689">Ribosomal protein</keyword>
<dbReference type="NCBIfam" id="TIGR03635">
    <property type="entry name" value="uS17_bact"/>
    <property type="match status" value="1"/>
</dbReference>
<dbReference type="InterPro" id="IPR019979">
    <property type="entry name" value="Ribosomal_uS17_CS"/>
</dbReference>
<evidence type="ECO:0000313" key="8">
    <source>
        <dbReference type="EMBL" id="AKQ00766.1"/>
    </source>
</evidence>
<sequence>MSTQQEAAPTSSRRVVGRVVSNKMNKSVTVSVERLIKHPEYGKYIRRTTKYTAHDEDNACKPGDVVAIVECRPISKTKSWRVVEIVAAAPEAVAETTA</sequence>
<keyword evidence="2 6" id="KW-0699">rRNA-binding</keyword>
<evidence type="ECO:0000256" key="7">
    <source>
        <dbReference type="RuleBase" id="RU003872"/>
    </source>
</evidence>
<organism evidence="8">
    <name type="scientific">uncultured gamma proteobacterium Rifle_16ft_4_minimus_1061</name>
    <dbReference type="NCBI Taxonomy" id="1665198"/>
    <lineage>
        <taxon>Bacteria</taxon>
        <taxon>Pseudomonadati</taxon>
        <taxon>Pseudomonadota</taxon>
        <taxon>Gammaproteobacteria</taxon>
        <taxon>environmental samples</taxon>
    </lineage>
</organism>
<comment type="similarity">
    <text evidence="1 6 7">Belongs to the universal ribosomal protein uS17 family.</text>
</comment>
<dbReference type="PANTHER" id="PTHR10744:SF1">
    <property type="entry name" value="SMALL RIBOSOMAL SUBUNIT PROTEIN US17M"/>
    <property type="match status" value="1"/>
</dbReference>
<evidence type="ECO:0000256" key="5">
    <source>
        <dbReference type="ARBA" id="ARBA00023274"/>
    </source>
</evidence>
<evidence type="ECO:0000256" key="2">
    <source>
        <dbReference type="ARBA" id="ARBA00022730"/>
    </source>
</evidence>
<protein>
    <recommendedName>
        <fullName evidence="6">Small ribosomal subunit protein uS17</fullName>
    </recommendedName>
</protein>
<dbReference type="GO" id="GO:0022627">
    <property type="term" value="C:cytosolic small ribosomal subunit"/>
    <property type="evidence" value="ECO:0007669"/>
    <property type="project" value="UniProtKB-UniRule"/>
</dbReference>
<evidence type="ECO:0000256" key="3">
    <source>
        <dbReference type="ARBA" id="ARBA00022884"/>
    </source>
</evidence>
<dbReference type="InterPro" id="IPR012340">
    <property type="entry name" value="NA-bd_OB-fold"/>
</dbReference>
<dbReference type="CDD" id="cd00364">
    <property type="entry name" value="Ribosomal_uS17"/>
    <property type="match status" value="1"/>
</dbReference>
<name>A0A0H4SZQ7_9GAMM</name>
<dbReference type="GO" id="GO:0019843">
    <property type="term" value="F:rRNA binding"/>
    <property type="evidence" value="ECO:0007669"/>
    <property type="project" value="UniProtKB-UniRule"/>
</dbReference>
<dbReference type="GO" id="GO:0006412">
    <property type="term" value="P:translation"/>
    <property type="evidence" value="ECO:0007669"/>
    <property type="project" value="UniProtKB-UniRule"/>
</dbReference>
<dbReference type="GO" id="GO:0003735">
    <property type="term" value="F:structural constituent of ribosome"/>
    <property type="evidence" value="ECO:0007669"/>
    <property type="project" value="UniProtKB-UniRule"/>
</dbReference>
<dbReference type="PROSITE" id="PS00056">
    <property type="entry name" value="RIBOSOMAL_S17"/>
    <property type="match status" value="1"/>
</dbReference>
<dbReference type="AlphaFoldDB" id="A0A0H4SZQ7"/>
<evidence type="ECO:0000256" key="4">
    <source>
        <dbReference type="ARBA" id="ARBA00022980"/>
    </source>
</evidence>
<keyword evidence="5 6" id="KW-0687">Ribonucleoprotein</keyword>
<dbReference type="Pfam" id="PF00366">
    <property type="entry name" value="Ribosomal_S17"/>
    <property type="match status" value="1"/>
</dbReference>
<keyword evidence="3 6" id="KW-0694">RNA-binding</keyword>
<reference evidence="8" key="1">
    <citation type="journal article" date="2015" name="ISME J.">
        <title>Aquifer environment selects for microbial species cohorts in sediment and groundwater.</title>
        <authorList>
            <person name="Hug L.A."/>
            <person name="Thomas B.C."/>
            <person name="Brown C.T."/>
            <person name="Frischkorn K.R."/>
            <person name="Williams K.H."/>
            <person name="Tringe S.G."/>
            <person name="Banfield J.F."/>
        </authorList>
    </citation>
    <scope>NUCLEOTIDE SEQUENCE</scope>
</reference>
<dbReference type="Gene3D" id="2.40.50.140">
    <property type="entry name" value="Nucleic acid-binding proteins"/>
    <property type="match status" value="1"/>
</dbReference>